<comment type="caution">
    <text evidence="3">The sequence shown here is derived from an EMBL/GenBank/DDBJ whole genome shotgun (WGS) entry which is preliminary data.</text>
</comment>
<dbReference type="EMBL" id="BFAA01013153">
    <property type="protein sequence ID" value="GCB78609.1"/>
    <property type="molecule type" value="Genomic_DNA"/>
</dbReference>
<feature type="chain" id="PRO_5019063858" evidence="2">
    <location>
        <begin position="28"/>
        <end position="99"/>
    </location>
</feature>
<keyword evidence="4" id="KW-1185">Reference proteome</keyword>
<keyword evidence="1" id="KW-1133">Transmembrane helix</keyword>
<evidence type="ECO:0000313" key="3">
    <source>
        <dbReference type="EMBL" id="GCB78609.1"/>
    </source>
</evidence>
<evidence type="ECO:0000313" key="4">
    <source>
        <dbReference type="Proteomes" id="UP000288216"/>
    </source>
</evidence>
<name>A0A401PZN1_SCYTO</name>
<reference evidence="3 4" key="1">
    <citation type="journal article" date="2018" name="Nat. Ecol. Evol.">
        <title>Shark genomes provide insights into elasmobranch evolution and the origin of vertebrates.</title>
        <authorList>
            <person name="Hara Y"/>
            <person name="Yamaguchi K"/>
            <person name="Onimaru K"/>
            <person name="Kadota M"/>
            <person name="Koyanagi M"/>
            <person name="Keeley SD"/>
            <person name="Tatsumi K"/>
            <person name="Tanaka K"/>
            <person name="Motone F"/>
            <person name="Kageyama Y"/>
            <person name="Nozu R"/>
            <person name="Adachi N"/>
            <person name="Nishimura O"/>
            <person name="Nakagawa R"/>
            <person name="Tanegashima C"/>
            <person name="Kiyatake I"/>
            <person name="Matsumoto R"/>
            <person name="Murakumo K"/>
            <person name="Nishida K"/>
            <person name="Terakita A"/>
            <person name="Kuratani S"/>
            <person name="Sato K"/>
            <person name="Hyodo S Kuraku.S."/>
        </authorList>
    </citation>
    <scope>NUCLEOTIDE SEQUENCE [LARGE SCALE GENOMIC DNA]</scope>
</reference>
<feature type="transmembrane region" description="Helical" evidence="1">
    <location>
        <begin position="73"/>
        <end position="95"/>
    </location>
</feature>
<dbReference type="STRING" id="75743.A0A401PZN1"/>
<keyword evidence="1" id="KW-0812">Transmembrane</keyword>
<organism evidence="3 4">
    <name type="scientific">Scyliorhinus torazame</name>
    <name type="common">Cloudy catshark</name>
    <name type="synonym">Catulus torazame</name>
    <dbReference type="NCBI Taxonomy" id="75743"/>
    <lineage>
        <taxon>Eukaryota</taxon>
        <taxon>Metazoa</taxon>
        <taxon>Chordata</taxon>
        <taxon>Craniata</taxon>
        <taxon>Vertebrata</taxon>
        <taxon>Chondrichthyes</taxon>
        <taxon>Elasmobranchii</taxon>
        <taxon>Galeomorphii</taxon>
        <taxon>Galeoidea</taxon>
        <taxon>Carcharhiniformes</taxon>
        <taxon>Scyliorhinidae</taxon>
        <taxon>Scyliorhinus</taxon>
    </lineage>
</organism>
<feature type="signal peptide" evidence="2">
    <location>
        <begin position="1"/>
        <end position="27"/>
    </location>
</feature>
<evidence type="ECO:0000256" key="1">
    <source>
        <dbReference type="SAM" id="Phobius"/>
    </source>
</evidence>
<sequence>MFELKRDPFGWLILCVLLQGNLETTLAKTQMLSTEFKEKVGGTISDVRQNETKMEETTTAKQLLHPMEDSTNWNYAMLALASIALFLGFLILALCSRAN</sequence>
<gene>
    <name evidence="3" type="ORF">scyTo_0018634</name>
</gene>
<proteinExistence type="predicted"/>
<feature type="non-terminal residue" evidence="3">
    <location>
        <position position="99"/>
    </location>
</feature>
<keyword evidence="2" id="KW-0732">Signal</keyword>
<protein>
    <submittedName>
        <fullName evidence="3">Uncharacterized protein</fullName>
    </submittedName>
</protein>
<accession>A0A401PZN1</accession>
<keyword evidence="1" id="KW-0472">Membrane</keyword>
<dbReference type="Proteomes" id="UP000288216">
    <property type="component" value="Unassembled WGS sequence"/>
</dbReference>
<dbReference type="AlphaFoldDB" id="A0A401PZN1"/>
<evidence type="ECO:0000256" key="2">
    <source>
        <dbReference type="SAM" id="SignalP"/>
    </source>
</evidence>
<dbReference type="OrthoDB" id="8959236at2759"/>